<reference evidence="1" key="1">
    <citation type="submission" date="2021-06" db="EMBL/GenBank/DDBJ databases">
        <authorList>
            <person name="Criscuolo A."/>
        </authorList>
    </citation>
    <scope>NUCLEOTIDE SEQUENCE</scope>
    <source>
        <strain evidence="1">CIP111803</strain>
    </source>
</reference>
<dbReference type="AlphaFoldDB" id="A0A916JXA6"/>
<organism evidence="1 2">
    <name type="scientific">Leucobacter soli</name>
    <dbReference type="NCBI Taxonomy" id="2812850"/>
    <lineage>
        <taxon>Bacteria</taxon>
        <taxon>Bacillati</taxon>
        <taxon>Actinomycetota</taxon>
        <taxon>Actinomycetes</taxon>
        <taxon>Micrococcales</taxon>
        <taxon>Microbacteriaceae</taxon>
        <taxon>Leucobacter</taxon>
    </lineage>
</organism>
<accession>A0A916JXA6</accession>
<comment type="caution">
    <text evidence="1">The sequence shown here is derived from an EMBL/GenBank/DDBJ whole genome shotgun (WGS) entry which is preliminary data.</text>
</comment>
<dbReference type="RefSeq" id="WP_218114386.1">
    <property type="nucleotide sequence ID" value="NZ_CAJVAP010000007.1"/>
</dbReference>
<name>A0A916JXA6_9MICO</name>
<gene>
    <name evidence="1" type="ORF">LEUCIP111803_00754</name>
</gene>
<proteinExistence type="predicted"/>
<protein>
    <submittedName>
        <fullName evidence="1">Uncharacterized protein</fullName>
    </submittedName>
</protein>
<sequence length="56" mass="6166">MDKKRASETGIRLDLPDGTHEAWAIDAVVDDLLHGDTAGVLKELHEPYPENPIDEA</sequence>
<dbReference type="Proteomes" id="UP000693892">
    <property type="component" value="Unassembled WGS sequence"/>
</dbReference>
<evidence type="ECO:0000313" key="1">
    <source>
        <dbReference type="EMBL" id="CAG7604698.1"/>
    </source>
</evidence>
<evidence type="ECO:0000313" key="2">
    <source>
        <dbReference type="Proteomes" id="UP000693892"/>
    </source>
</evidence>
<keyword evidence="2" id="KW-1185">Reference proteome</keyword>
<dbReference type="EMBL" id="CAJVAP010000007">
    <property type="protein sequence ID" value="CAG7604698.1"/>
    <property type="molecule type" value="Genomic_DNA"/>
</dbReference>